<evidence type="ECO:0000313" key="6">
    <source>
        <dbReference type="Proteomes" id="UP000663866"/>
    </source>
</evidence>
<dbReference type="InterPro" id="IPR006115">
    <property type="entry name" value="6PGDH_NADP-bd"/>
</dbReference>
<comment type="caution">
    <text evidence="4">The sequence shown here is derived from an EMBL/GenBank/DDBJ whole genome shotgun (WGS) entry which is preliminary data.</text>
</comment>
<dbReference type="GO" id="GO:0008442">
    <property type="term" value="F:3-hydroxyisobutyrate dehydrogenase activity"/>
    <property type="evidence" value="ECO:0007669"/>
    <property type="project" value="TreeGrafter"/>
</dbReference>
<dbReference type="GO" id="GO:0006574">
    <property type="term" value="P:L-valine catabolic process"/>
    <property type="evidence" value="ECO:0007669"/>
    <property type="project" value="TreeGrafter"/>
</dbReference>
<keyword evidence="6" id="KW-1185">Reference proteome</keyword>
<dbReference type="InterPro" id="IPR013328">
    <property type="entry name" value="6PGD_dom2"/>
</dbReference>
<organism evidence="4 6">
    <name type="scientific">Rotaria magnacalcarata</name>
    <dbReference type="NCBI Taxonomy" id="392030"/>
    <lineage>
        <taxon>Eukaryota</taxon>
        <taxon>Metazoa</taxon>
        <taxon>Spiralia</taxon>
        <taxon>Gnathifera</taxon>
        <taxon>Rotifera</taxon>
        <taxon>Eurotatoria</taxon>
        <taxon>Bdelloidea</taxon>
        <taxon>Philodinida</taxon>
        <taxon>Philodinidae</taxon>
        <taxon>Rotaria</taxon>
    </lineage>
</organism>
<proteinExistence type="predicted"/>
<dbReference type="Gene3D" id="3.40.50.720">
    <property type="entry name" value="NAD(P)-binding Rossmann-like Domain"/>
    <property type="match status" value="1"/>
</dbReference>
<sequence length="59" mass="6102">MVGGQENDFKAIEPILSKMGKNIVHAGTNGSGLSAKICNNLLLAISMIGTSEAMNLGIK</sequence>
<accession>A0A821JWK0</accession>
<protein>
    <recommendedName>
        <fullName evidence="3">6-phosphogluconate dehydrogenase NADP-binding domain-containing protein</fullName>
    </recommendedName>
</protein>
<dbReference type="PANTHER" id="PTHR22981">
    <property type="entry name" value="3-HYDROXYISOBUTYRATE DEHYDROGENASE-RELATED"/>
    <property type="match status" value="1"/>
</dbReference>
<name>A0A821JWK0_9BILA</name>
<evidence type="ECO:0000313" key="5">
    <source>
        <dbReference type="EMBL" id="CAF4756728.1"/>
    </source>
</evidence>
<keyword evidence="2" id="KW-0520">NAD</keyword>
<feature type="non-terminal residue" evidence="4">
    <location>
        <position position="1"/>
    </location>
</feature>
<evidence type="ECO:0000256" key="2">
    <source>
        <dbReference type="ARBA" id="ARBA00023027"/>
    </source>
</evidence>
<dbReference type="AlphaFoldDB" id="A0A821JWK0"/>
<dbReference type="InterPro" id="IPR008927">
    <property type="entry name" value="6-PGluconate_DH-like_C_sf"/>
</dbReference>
<dbReference type="EMBL" id="CAJOBG010115408">
    <property type="protein sequence ID" value="CAF4756728.1"/>
    <property type="molecule type" value="Genomic_DNA"/>
</dbReference>
<gene>
    <name evidence="4" type="ORF">OVN521_LOCUS49342</name>
    <name evidence="5" type="ORF">OVN521_LOCUS50340</name>
</gene>
<evidence type="ECO:0000313" key="4">
    <source>
        <dbReference type="EMBL" id="CAF4728205.1"/>
    </source>
</evidence>
<dbReference type="Gene3D" id="1.10.1040.10">
    <property type="entry name" value="N-(1-d-carboxylethyl)-l-norvaline Dehydrogenase, domain 2"/>
    <property type="match status" value="1"/>
</dbReference>
<dbReference type="GO" id="GO:0005739">
    <property type="term" value="C:mitochondrion"/>
    <property type="evidence" value="ECO:0007669"/>
    <property type="project" value="TreeGrafter"/>
</dbReference>
<dbReference type="Proteomes" id="UP000663866">
    <property type="component" value="Unassembled WGS sequence"/>
</dbReference>
<feature type="domain" description="6-phosphogluconate dehydrogenase NADP-binding" evidence="3">
    <location>
        <begin position="1"/>
        <end position="27"/>
    </location>
</feature>
<dbReference type="GO" id="GO:0050661">
    <property type="term" value="F:NADP binding"/>
    <property type="evidence" value="ECO:0007669"/>
    <property type="project" value="InterPro"/>
</dbReference>
<dbReference type="PANTHER" id="PTHR22981:SF7">
    <property type="entry name" value="3-HYDROXYISOBUTYRATE DEHYDROGENASE, MITOCHONDRIAL"/>
    <property type="match status" value="1"/>
</dbReference>
<reference evidence="4" key="1">
    <citation type="submission" date="2021-02" db="EMBL/GenBank/DDBJ databases">
        <authorList>
            <person name="Nowell W R."/>
        </authorList>
    </citation>
    <scope>NUCLEOTIDE SEQUENCE</scope>
</reference>
<evidence type="ECO:0000259" key="3">
    <source>
        <dbReference type="Pfam" id="PF03446"/>
    </source>
</evidence>
<dbReference type="SUPFAM" id="SSF48179">
    <property type="entry name" value="6-phosphogluconate dehydrogenase C-terminal domain-like"/>
    <property type="match status" value="1"/>
</dbReference>
<evidence type="ECO:0000256" key="1">
    <source>
        <dbReference type="ARBA" id="ARBA00023002"/>
    </source>
</evidence>
<dbReference type="Pfam" id="PF03446">
    <property type="entry name" value="NAD_binding_2"/>
    <property type="match status" value="1"/>
</dbReference>
<keyword evidence="1" id="KW-0560">Oxidoreductase</keyword>
<dbReference type="EMBL" id="CAJOBG010107591">
    <property type="protein sequence ID" value="CAF4728205.1"/>
    <property type="molecule type" value="Genomic_DNA"/>
</dbReference>